<dbReference type="AlphaFoldDB" id="A0A0F8Z2Y6"/>
<name>A0A0F8Z2Y6_9ZZZZ</name>
<proteinExistence type="predicted"/>
<protein>
    <recommendedName>
        <fullName evidence="2">2-octaprenyl-6-methoxyphenyl hydroxylase</fullName>
    </recommendedName>
</protein>
<dbReference type="SUPFAM" id="SSF51905">
    <property type="entry name" value="FAD/NAD(P)-binding domain"/>
    <property type="match status" value="1"/>
</dbReference>
<dbReference type="EMBL" id="LAZR01066000">
    <property type="protein sequence ID" value="KKK54426.1"/>
    <property type="molecule type" value="Genomic_DNA"/>
</dbReference>
<accession>A0A0F8Z2Y6</accession>
<dbReference type="PANTHER" id="PTHR43876:SF7">
    <property type="entry name" value="UBIQUINONE BIOSYNTHESIS MONOOXYGENASE COQ6, MITOCHONDRIAL"/>
    <property type="match status" value="1"/>
</dbReference>
<dbReference type="Gene3D" id="3.50.50.60">
    <property type="entry name" value="FAD/NAD(P)-binding domain"/>
    <property type="match status" value="1"/>
</dbReference>
<organism evidence="1">
    <name type="scientific">marine sediment metagenome</name>
    <dbReference type="NCBI Taxonomy" id="412755"/>
    <lineage>
        <taxon>unclassified sequences</taxon>
        <taxon>metagenomes</taxon>
        <taxon>ecological metagenomes</taxon>
    </lineage>
</organism>
<dbReference type="PANTHER" id="PTHR43876">
    <property type="entry name" value="UBIQUINONE BIOSYNTHESIS MONOOXYGENASE COQ6, MITOCHONDRIAL"/>
    <property type="match status" value="1"/>
</dbReference>
<sequence>GPPADAVPARLWGLPVTLNENMPAEANTLDPIFVAALAEAVIDARRLGLDIGAADVLERYQRWRRFDTMLLATGMDVLNRLFSNDIAPLRLARDLGLAAVNHLPPLKRFFMRHAMGVVGELPRLVKGEAL</sequence>
<dbReference type="InterPro" id="IPR036188">
    <property type="entry name" value="FAD/NAD-bd_sf"/>
</dbReference>
<evidence type="ECO:0008006" key="2">
    <source>
        <dbReference type="Google" id="ProtNLM"/>
    </source>
</evidence>
<feature type="non-terminal residue" evidence="1">
    <location>
        <position position="1"/>
    </location>
</feature>
<gene>
    <name evidence="1" type="ORF">LCGC14_3084870</name>
</gene>
<evidence type="ECO:0000313" key="1">
    <source>
        <dbReference type="EMBL" id="KKK54426.1"/>
    </source>
</evidence>
<comment type="caution">
    <text evidence="1">The sequence shown here is derived from an EMBL/GenBank/DDBJ whole genome shotgun (WGS) entry which is preliminary data.</text>
</comment>
<dbReference type="InterPro" id="IPR051205">
    <property type="entry name" value="UbiH/COQ6_monooxygenase"/>
</dbReference>
<reference evidence="1" key="1">
    <citation type="journal article" date="2015" name="Nature">
        <title>Complex archaea that bridge the gap between prokaryotes and eukaryotes.</title>
        <authorList>
            <person name="Spang A."/>
            <person name="Saw J.H."/>
            <person name="Jorgensen S.L."/>
            <person name="Zaremba-Niedzwiedzka K."/>
            <person name="Martijn J."/>
            <person name="Lind A.E."/>
            <person name="van Eijk R."/>
            <person name="Schleper C."/>
            <person name="Guy L."/>
            <person name="Ettema T.J."/>
        </authorList>
    </citation>
    <scope>NUCLEOTIDE SEQUENCE</scope>
</reference>